<evidence type="ECO:0000313" key="2">
    <source>
        <dbReference type="Proteomes" id="UP001601444"/>
    </source>
</evidence>
<organism evidence="1 2">
    <name type="scientific">Nocardia thailandica</name>
    <dbReference type="NCBI Taxonomy" id="257275"/>
    <lineage>
        <taxon>Bacteria</taxon>
        <taxon>Bacillati</taxon>
        <taxon>Actinomycetota</taxon>
        <taxon>Actinomycetes</taxon>
        <taxon>Mycobacteriales</taxon>
        <taxon>Nocardiaceae</taxon>
        <taxon>Nocardia</taxon>
    </lineage>
</organism>
<protein>
    <submittedName>
        <fullName evidence="1">Uncharacterized protein</fullName>
    </submittedName>
</protein>
<dbReference type="EMBL" id="JBIAMX010000007">
    <property type="protein sequence ID" value="MFF0544121.1"/>
    <property type="molecule type" value="Genomic_DNA"/>
</dbReference>
<evidence type="ECO:0000313" key="1">
    <source>
        <dbReference type="EMBL" id="MFF0544121.1"/>
    </source>
</evidence>
<dbReference type="Proteomes" id="UP001601444">
    <property type="component" value="Unassembled WGS sequence"/>
</dbReference>
<accession>A0ABW6PNY9</accession>
<name>A0ABW6PNY9_9NOCA</name>
<gene>
    <name evidence="1" type="ORF">ACFYTF_14925</name>
</gene>
<sequence>MDHYFRQRGLCVPSGLNAARVLAATELPELAYRLDPGVAHCPSVGWARELAASSPWPMPDNLFPLLPVDDESFACVVVAPLDRPDLPGAGVVVRWHLGLTRPEQQAALLDTDAGAYVTSVVEELAARPRGLTRILDEIGPAYEVAYLGKSKRPRDFVIRPVRIACQNVIIGLAAFAHDSGIDGMGVLAWQTCEVPHVATHEANRALAALMLCDAYSSGGTMEIRFDRPARLSASGVGRSGAPLAIETRYRGHPEMRVPASLRRFARAAGFELGADDPAAVSPREARLLFRAVTPMPPELAARVDAAVDAGIATPERFCYALLADVWRPIELDYLLATTDRAGSILAGGADWQDRDARRAEAEVSRVAVLLGMLFRRLNATDAAAADGSARLIEDMKVGVRWHIDPQWGSVRFTGLADGMALPWTDRRTATVTEVTVYPRAFVTEATAARVAADVGAGVSALAVPADCDLPQLPPHVVVLVCPDRTEDLDKAVERKLLAGRTTRA</sequence>
<comment type="caution">
    <text evidence="1">The sequence shown here is derived from an EMBL/GenBank/DDBJ whole genome shotgun (WGS) entry which is preliminary data.</text>
</comment>
<proteinExistence type="predicted"/>
<dbReference type="RefSeq" id="WP_387700731.1">
    <property type="nucleotide sequence ID" value="NZ_JBIAMX010000007.1"/>
</dbReference>
<keyword evidence="2" id="KW-1185">Reference proteome</keyword>
<reference evidence="1 2" key="1">
    <citation type="submission" date="2024-10" db="EMBL/GenBank/DDBJ databases">
        <title>The Natural Products Discovery Center: Release of the First 8490 Sequenced Strains for Exploring Actinobacteria Biosynthetic Diversity.</title>
        <authorList>
            <person name="Kalkreuter E."/>
            <person name="Kautsar S.A."/>
            <person name="Yang D."/>
            <person name="Bader C.D."/>
            <person name="Teijaro C.N."/>
            <person name="Fluegel L."/>
            <person name="Davis C.M."/>
            <person name="Simpson J.R."/>
            <person name="Lauterbach L."/>
            <person name="Steele A.D."/>
            <person name="Gui C."/>
            <person name="Meng S."/>
            <person name="Li G."/>
            <person name="Viehrig K."/>
            <person name="Ye F."/>
            <person name="Su P."/>
            <person name="Kiefer A.F."/>
            <person name="Nichols A."/>
            <person name="Cepeda A.J."/>
            <person name="Yan W."/>
            <person name="Fan B."/>
            <person name="Jiang Y."/>
            <person name="Adhikari A."/>
            <person name="Zheng C.-J."/>
            <person name="Schuster L."/>
            <person name="Cowan T.M."/>
            <person name="Smanski M.J."/>
            <person name="Chevrette M.G."/>
            <person name="De Carvalho L.P.S."/>
            <person name="Shen B."/>
        </authorList>
    </citation>
    <scope>NUCLEOTIDE SEQUENCE [LARGE SCALE GENOMIC DNA]</scope>
    <source>
        <strain evidence="1 2">NPDC004045</strain>
    </source>
</reference>